<dbReference type="SUPFAM" id="SSF81606">
    <property type="entry name" value="PP2C-like"/>
    <property type="match status" value="1"/>
</dbReference>
<dbReference type="PROSITE" id="PS51746">
    <property type="entry name" value="PPM_2"/>
    <property type="match status" value="1"/>
</dbReference>
<dbReference type="PANTHER" id="PTHR12320:SF1">
    <property type="entry name" value="PROTEIN PHOSPHATASE PTC7 HOMOLOG"/>
    <property type="match status" value="1"/>
</dbReference>
<comment type="catalytic activity">
    <reaction evidence="1">
        <text>O-phospho-L-seryl-[protein] + H2O = L-seryl-[protein] + phosphate</text>
        <dbReference type="Rhea" id="RHEA:20629"/>
        <dbReference type="Rhea" id="RHEA-COMP:9863"/>
        <dbReference type="Rhea" id="RHEA-COMP:11604"/>
        <dbReference type="ChEBI" id="CHEBI:15377"/>
        <dbReference type="ChEBI" id="CHEBI:29999"/>
        <dbReference type="ChEBI" id="CHEBI:43474"/>
        <dbReference type="ChEBI" id="CHEBI:83421"/>
        <dbReference type="EC" id="3.1.3.16"/>
    </reaction>
</comment>
<dbReference type="InterPro" id="IPR036457">
    <property type="entry name" value="PPM-type-like_dom_sf"/>
</dbReference>
<keyword evidence="1" id="KW-0378">Hydrolase</keyword>
<dbReference type="EC" id="3.1.3.16" evidence="1"/>
<evidence type="ECO:0000256" key="1">
    <source>
        <dbReference type="RuleBase" id="RU366020"/>
    </source>
</evidence>
<dbReference type="PANTHER" id="PTHR12320">
    <property type="entry name" value="PROTEIN PHOSPHATASE 2C"/>
    <property type="match status" value="1"/>
</dbReference>
<keyword evidence="1" id="KW-0464">Manganese</keyword>
<proteinExistence type="inferred from homology"/>
<keyword evidence="1" id="KW-0904">Protein phosphatase</keyword>
<dbReference type="EMBL" id="ML992502">
    <property type="protein sequence ID" value="KAF2226665.1"/>
    <property type="molecule type" value="Genomic_DNA"/>
</dbReference>
<dbReference type="InterPro" id="IPR039123">
    <property type="entry name" value="PPTC7"/>
</dbReference>
<sequence>MLRTWLVRPQHALVSIPVRQASIPVANHNNGGRRSYSDAKTPPFSYHIAASSSGKRTKLRPAEHGVNFWTQRDVEERDPSIFTSIEKFSGQDAFFMAHIAKSRTQVAFSVADGVGGWEDQGVNPAAFAHGLCRYMAEATLHPETDQDLRPIHLLSKAYDLVQADKKIPAGGSTATVAMADSSGYMEAANLGDSGFVVLSPGKVSYKSEPQTSNFNTPFQMSKLTPEMRRQQKIFGGAVTIQDTPARSDISHTDLSHGDVVVFGTDGLWDNLSAMEVLQIISVQMEKAGHWIEGSRSVNDSSVRNLIFPAKNPSEDLAGQMAYAVMREAKVASLDTRRDGPFAKEVHRWFPGEDYHGGKVDDIAVVVCVAIQDAGGNIKAKL</sequence>
<keyword evidence="1" id="KW-0460">Magnesium</keyword>
<dbReference type="SMART" id="SM00332">
    <property type="entry name" value="PP2Cc"/>
    <property type="match status" value="1"/>
</dbReference>
<reference evidence="4" key="1">
    <citation type="journal article" date="2020" name="Stud. Mycol.">
        <title>101 Dothideomycetes genomes: A test case for predicting lifestyles and emergence of pathogens.</title>
        <authorList>
            <person name="Haridas S."/>
            <person name="Albert R."/>
            <person name="Binder M."/>
            <person name="Bloem J."/>
            <person name="LaButti K."/>
            <person name="Salamov A."/>
            <person name="Andreopoulos B."/>
            <person name="Baker S."/>
            <person name="Barry K."/>
            <person name="Bills G."/>
            <person name="Bluhm B."/>
            <person name="Cannon C."/>
            <person name="Castanera R."/>
            <person name="Culley D."/>
            <person name="Daum C."/>
            <person name="Ezra D."/>
            <person name="Gonzalez J."/>
            <person name="Henrissat B."/>
            <person name="Kuo A."/>
            <person name="Liang C."/>
            <person name="Lipzen A."/>
            <person name="Lutzoni F."/>
            <person name="Magnuson J."/>
            <person name="Mondo S."/>
            <person name="Nolan M."/>
            <person name="Ohm R."/>
            <person name="Pangilinan J."/>
            <person name="Park H.-J."/>
            <person name="Ramirez L."/>
            <person name="Alfaro M."/>
            <person name="Sun H."/>
            <person name="Tritt A."/>
            <person name="Yoshinaga Y."/>
            <person name="Zwiers L.-H."/>
            <person name="Turgeon B."/>
            <person name="Goodwin S."/>
            <person name="Spatafora J."/>
            <person name="Crous P."/>
            <person name="Grigoriev I."/>
        </authorList>
    </citation>
    <scope>NUCLEOTIDE SEQUENCE [LARGE SCALE GENOMIC DNA]</scope>
    <source>
        <strain evidence="4">CECT 20119</strain>
    </source>
</reference>
<organism evidence="3 4">
    <name type="scientific">Elsinoe ampelina</name>
    <dbReference type="NCBI Taxonomy" id="302913"/>
    <lineage>
        <taxon>Eukaryota</taxon>
        <taxon>Fungi</taxon>
        <taxon>Dikarya</taxon>
        <taxon>Ascomycota</taxon>
        <taxon>Pezizomycotina</taxon>
        <taxon>Dothideomycetes</taxon>
        <taxon>Dothideomycetidae</taxon>
        <taxon>Myriangiales</taxon>
        <taxon>Elsinoaceae</taxon>
        <taxon>Elsinoe</taxon>
    </lineage>
</organism>
<keyword evidence="1" id="KW-0479">Metal-binding</keyword>
<dbReference type="OrthoDB" id="60843at2759"/>
<feature type="domain" description="PPM-type phosphatase" evidence="2">
    <location>
        <begin position="73"/>
        <end position="369"/>
    </location>
</feature>
<comment type="similarity">
    <text evidence="1">Belongs to the PP2C family.</text>
</comment>
<protein>
    <recommendedName>
        <fullName evidence="1">Protein phosphatase</fullName>
        <ecNumber evidence="1">3.1.3.16</ecNumber>
    </recommendedName>
</protein>
<dbReference type="GO" id="GO:0004722">
    <property type="term" value="F:protein serine/threonine phosphatase activity"/>
    <property type="evidence" value="ECO:0007669"/>
    <property type="project" value="UniProtKB-EC"/>
</dbReference>
<name>A0A6A6GLR1_9PEZI</name>
<comment type="cofactor">
    <cofactor evidence="1">
        <name>Mn(2+)</name>
        <dbReference type="ChEBI" id="CHEBI:29035"/>
    </cofactor>
</comment>
<accession>A0A6A6GLR1</accession>
<dbReference type="Gene3D" id="3.60.40.10">
    <property type="entry name" value="PPM-type phosphatase domain"/>
    <property type="match status" value="1"/>
</dbReference>
<gene>
    <name evidence="3" type="ORF">BDZ85DRAFT_191071</name>
</gene>
<evidence type="ECO:0000313" key="3">
    <source>
        <dbReference type="EMBL" id="KAF2226665.1"/>
    </source>
</evidence>
<evidence type="ECO:0000259" key="2">
    <source>
        <dbReference type="PROSITE" id="PS51746"/>
    </source>
</evidence>
<dbReference type="Proteomes" id="UP000799538">
    <property type="component" value="Unassembled WGS sequence"/>
</dbReference>
<dbReference type="AlphaFoldDB" id="A0A6A6GLR1"/>
<dbReference type="InterPro" id="IPR001932">
    <property type="entry name" value="PPM-type_phosphatase-like_dom"/>
</dbReference>
<keyword evidence="4" id="KW-1185">Reference proteome</keyword>
<comment type="cofactor">
    <cofactor evidence="1">
        <name>Mg(2+)</name>
        <dbReference type="ChEBI" id="CHEBI:18420"/>
    </cofactor>
</comment>
<comment type="catalytic activity">
    <reaction evidence="1">
        <text>O-phospho-L-threonyl-[protein] + H2O = L-threonyl-[protein] + phosphate</text>
        <dbReference type="Rhea" id="RHEA:47004"/>
        <dbReference type="Rhea" id="RHEA-COMP:11060"/>
        <dbReference type="Rhea" id="RHEA-COMP:11605"/>
        <dbReference type="ChEBI" id="CHEBI:15377"/>
        <dbReference type="ChEBI" id="CHEBI:30013"/>
        <dbReference type="ChEBI" id="CHEBI:43474"/>
        <dbReference type="ChEBI" id="CHEBI:61977"/>
        <dbReference type="EC" id="3.1.3.16"/>
    </reaction>
</comment>
<dbReference type="GO" id="GO:0046872">
    <property type="term" value="F:metal ion binding"/>
    <property type="evidence" value="ECO:0007669"/>
    <property type="project" value="UniProtKB-UniRule"/>
</dbReference>
<evidence type="ECO:0000313" key="4">
    <source>
        <dbReference type="Proteomes" id="UP000799538"/>
    </source>
</evidence>